<dbReference type="PROSITE" id="PS51257">
    <property type="entry name" value="PROKAR_LIPOPROTEIN"/>
    <property type="match status" value="1"/>
</dbReference>
<dbReference type="Gene3D" id="2.80.10.50">
    <property type="match status" value="1"/>
</dbReference>
<dbReference type="SUPFAM" id="SSF101898">
    <property type="entry name" value="NHL repeat"/>
    <property type="match status" value="1"/>
</dbReference>
<name>A0A4U0GS37_9SPHI</name>
<dbReference type="InterPro" id="IPR013431">
    <property type="entry name" value="Delta_60_rpt"/>
</dbReference>
<dbReference type="InterPro" id="IPR032175">
    <property type="entry name" value="DUF5008"/>
</dbReference>
<evidence type="ECO:0000259" key="1">
    <source>
        <dbReference type="Pfam" id="PF16400"/>
    </source>
</evidence>
<comment type="caution">
    <text evidence="2">The sequence shown here is derived from an EMBL/GenBank/DDBJ whole genome shotgun (WGS) entry which is preliminary data.</text>
</comment>
<dbReference type="AlphaFoldDB" id="A0A4U0GS37"/>
<proteinExistence type="predicted"/>
<feature type="domain" description="DUF5008" evidence="1">
    <location>
        <begin position="27"/>
        <end position="119"/>
    </location>
</feature>
<protein>
    <submittedName>
        <fullName evidence="2">DUF5008 domain-containing protein</fullName>
    </submittedName>
</protein>
<accession>A0A4U0GS37</accession>
<dbReference type="OrthoDB" id="9805017at2"/>
<sequence length="537" mass="57656">MKRYINKTFMSLVALVVALGVYSCKDPEIGVNPYDGGEAPLGVKFQNLNRKLDAVRPGEVFQVSINGLKSQTGALKAYISEQETDVVSYTDSTMDLRVPQLVSSGRLKVLIGNQVFYGPRIPIEGKVKVDTDLDIANGFNGTVNTIFENGANYWIGGYFTNYEDEASSTIFRNNIHSITSLGKSVEGAFKKGGMGGISTIAKLPDGKFMIAGGLSSFNGRLVSAITRLQSTGALDTMIVDVINPDPDKPENNLDTVPAFNGYLTSSVVSGGGVNFSSITGIYPTPNSGMIVIGNFTNHLRTDYMFSSKQQKSYFNTRVRNVVRLKNDGAIDSTFMWGNTGVNGTIGGSIQLADGKILAVGNFTTFNSESANRIFAINPDGTRDKSFTGAGANDLILSITYNPVLKKIALAGRFTSYNGKAANGVVILNEDGSVDEQFKMKDTDSRVPTYAYAMNNGKVLVTGGFEKYDGVTRSNLLILEMDGSAKQEYNNMGAFSGSIYTVAETTSSEGYPALLIGGTIFSVDGINVGNIVRIEIKN</sequence>
<dbReference type="Pfam" id="PF17164">
    <property type="entry name" value="DUF5122"/>
    <property type="match status" value="5"/>
</dbReference>
<dbReference type="Pfam" id="PF16400">
    <property type="entry name" value="DUF5008"/>
    <property type="match status" value="1"/>
</dbReference>
<reference evidence="2 3" key="1">
    <citation type="submission" date="2019-04" db="EMBL/GenBank/DDBJ databases">
        <title>Sphingobacterium olei sp. nov., isolated from oil-contaminated soil.</title>
        <authorList>
            <person name="Liu B."/>
        </authorList>
    </citation>
    <scope>NUCLEOTIDE SEQUENCE [LARGE SCALE GENOMIC DNA]</scope>
    <source>
        <strain evidence="2 3">Y3L14</strain>
    </source>
</reference>
<organism evidence="2 3">
    <name type="scientific">Sphingobacterium alkalisoli</name>
    <dbReference type="NCBI Taxonomy" id="1874115"/>
    <lineage>
        <taxon>Bacteria</taxon>
        <taxon>Pseudomonadati</taxon>
        <taxon>Bacteroidota</taxon>
        <taxon>Sphingobacteriia</taxon>
        <taxon>Sphingobacteriales</taxon>
        <taxon>Sphingobacteriaceae</taxon>
        <taxon>Sphingobacterium</taxon>
    </lineage>
</organism>
<dbReference type="EMBL" id="SUKA01000010">
    <property type="protein sequence ID" value="TJY61264.1"/>
    <property type="molecule type" value="Genomic_DNA"/>
</dbReference>
<evidence type="ECO:0000313" key="2">
    <source>
        <dbReference type="EMBL" id="TJY61264.1"/>
    </source>
</evidence>
<dbReference type="RefSeq" id="WP_136822900.1">
    <property type="nucleotide sequence ID" value="NZ_BMJX01000010.1"/>
</dbReference>
<gene>
    <name evidence="2" type="ORF">FAZ19_21845</name>
</gene>
<keyword evidence="3" id="KW-1185">Reference proteome</keyword>
<dbReference type="Proteomes" id="UP000309872">
    <property type="component" value="Unassembled WGS sequence"/>
</dbReference>
<evidence type="ECO:0000313" key="3">
    <source>
        <dbReference type="Proteomes" id="UP000309872"/>
    </source>
</evidence>